<evidence type="ECO:0000313" key="2">
    <source>
        <dbReference type="Proteomes" id="UP000004810"/>
    </source>
</evidence>
<evidence type="ECO:0000313" key="1">
    <source>
        <dbReference type="EMBL" id="EJW85196.1"/>
    </source>
</evidence>
<dbReference type="EMBL" id="ADBV01001267">
    <property type="protein sequence ID" value="EJW85196.1"/>
    <property type="molecule type" value="Genomic_DNA"/>
</dbReference>
<dbReference type="AlphaFoldDB" id="J9ERP3"/>
<accession>J9ERP3</accession>
<name>J9ERP3_WUCBA</name>
<proteinExistence type="predicted"/>
<reference evidence="2" key="1">
    <citation type="submission" date="2012-08" db="EMBL/GenBank/DDBJ databases">
        <title>The Genome Sequence of Wuchereria bancrofti.</title>
        <authorList>
            <person name="Nutman T.B."/>
            <person name="Fink D.L."/>
            <person name="Russ C."/>
            <person name="Young S."/>
            <person name="Zeng Q."/>
            <person name="Koehrsen M."/>
            <person name="Alvarado L."/>
            <person name="Berlin A."/>
            <person name="Chapman S.B."/>
            <person name="Chen Z."/>
            <person name="Freedman E."/>
            <person name="Gellesch M."/>
            <person name="Goldberg J."/>
            <person name="Griggs A."/>
            <person name="Gujja S."/>
            <person name="Heilman E.R."/>
            <person name="Heiman D."/>
            <person name="Hepburn T."/>
            <person name="Howarth C."/>
            <person name="Jen D."/>
            <person name="Larson L."/>
            <person name="Lewis B."/>
            <person name="Mehta T."/>
            <person name="Park D."/>
            <person name="Pearson M."/>
            <person name="Roberts A."/>
            <person name="Saif S."/>
            <person name="Shea T."/>
            <person name="Shenoy N."/>
            <person name="Sisk P."/>
            <person name="Stolte C."/>
            <person name="Sykes S."/>
            <person name="Walk T."/>
            <person name="White J."/>
            <person name="Yandava C."/>
            <person name="Haas B."/>
            <person name="Henn M.R."/>
            <person name="Nusbaum C."/>
            <person name="Birren B."/>
        </authorList>
    </citation>
    <scope>NUCLEOTIDE SEQUENCE [LARGE SCALE GENOMIC DNA]</scope>
    <source>
        <strain evidence="2">NA</strain>
    </source>
</reference>
<gene>
    <name evidence="1" type="ORF">WUBG_03892</name>
</gene>
<protein>
    <submittedName>
        <fullName evidence="1">Uncharacterized protein</fullName>
    </submittedName>
</protein>
<dbReference type="Proteomes" id="UP000004810">
    <property type="component" value="Unassembled WGS sequence"/>
</dbReference>
<organism evidence="1 2">
    <name type="scientific">Wuchereria bancrofti</name>
    <dbReference type="NCBI Taxonomy" id="6293"/>
    <lineage>
        <taxon>Eukaryota</taxon>
        <taxon>Metazoa</taxon>
        <taxon>Ecdysozoa</taxon>
        <taxon>Nematoda</taxon>
        <taxon>Chromadorea</taxon>
        <taxon>Rhabditida</taxon>
        <taxon>Spirurina</taxon>
        <taxon>Spiruromorpha</taxon>
        <taxon>Filarioidea</taxon>
        <taxon>Onchocercidae</taxon>
        <taxon>Wuchereria</taxon>
    </lineage>
</organism>
<sequence length="117" mass="13347">MSSKTISIANNGFEDGDRRNSYHFRIQSFALAAHDISACRLHLLPKNNSCRLLGNTSPNCTICPLGLMLKILKVKRINAGGNFHVKVSPFDWEIDINDECLFHQLTLPHTIYYHNHR</sequence>
<comment type="caution">
    <text evidence="1">The sequence shown here is derived from an EMBL/GenBank/DDBJ whole genome shotgun (WGS) entry which is preliminary data.</text>
</comment>